<keyword evidence="10" id="KW-1185">Reference proteome</keyword>
<keyword evidence="2" id="KW-0964">Secreted</keyword>
<keyword evidence="6" id="KW-1133">Transmembrane helix</keyword>
<organism evidence="9 10">
    <name type="scientific">Kitasatospora cystarginea</name>
    <dbReference type="NCBI Taxonomy" id="58350"/>
    <lineage>
        <taxon>Bacteria</taxon>
        <taxon>Bacillati</taxon>
        <taxon>Actinomycetota</taxon>
        <taxon>Actinomycetes</taxon>
        <taxon>Kitasatosporales</taxon>
        <taxon>Streptomycetaceae</taxon>
        <taxon>Kitasatospora</taxon>
    </lineage>
</organism>
<evidence type="ECO:0000256" key="5">
    <source>
        <dbReference type="SAM" id="MobiDB-lite"/>
    </source>
</evidence>
<accession>A0ABN3EZZ6</accession>
<feature type="chain" id="PRO_5046065175" description="Gram-positive cocci surface proteins LPxTG domain-containing protein" evidence="7">
    <location>
        <begin position="32"/>
        <end position="290"/>
    </location>
</feature>
<keyword evidence="3 7" id="KW-0732">Signal</keyword>
<evidence type="ECO:0000259" key="8">
    <source>
        <dbReference type="PROSITE" id="PS50847"/>
    </source>
</evidence>
<keyword evidence="1" id="KW-0134">Cell wall</keyword>
<keyword evidence="6" id="KW-0472">Membrane</keyword>
<keyword evidence="4" id="KW-0572">Peptidoglycan-anchor</keyword>
<dbReference type="InterPro" id="IPR019931">
    <property type="entry name" value="LPXTG_anchor"/>
</dbReference>
<sequence>MHHPLRRTLPALAALGIAVGAPVLTAGTAHAVMHDCGEVAVQYSVDGGSHWINGGRMSEPHGTIQVRLVGETSPGCDYKVSLASYSTEGPDWGTSGTQTFLGWATTTLNHDRPQATLDVSAHLPKCFGQIDLYAGDQKFDGVSNPAPHFPDTVVPRNLITAWNGGSACQPTPSSSPSAPVSPNPVPPSHPAGSPSPSASVPPSASPKPSHSPSTPTRTGHPSSAPSAPAPSASEPVGTPSVKPVSDKPAPVLASTGSDGGQMIATAVGGVALLALGAGAVVFSRRRAARR</sequence>
<feature type="compositionally biased region" description="Pro residues" evidence="5">
    <location>
        <begin position="179"/>
        <end position="189"/>
    </location>
</feature>
<evidence type="ECO:0000256" key="2">
    <source>
        <dbReference type="ARBA" id="ARBA00022525"/>
    </source>
</evidence>
<evidence type="ECO:0000256" key="3">
    <source>
        <dbReference type="ARBA" id="ARBA00022729"/>
    </source>
</evidence>
<proteinExistence type="predicted"/>
<evidence type="ECO:0000256" key="1">
    <source>
        <dbReference type="ARBA" id="ARBA00022512"/>
    </source>
</evidence>
<feature type="domain" description="Gram-positive cocci surface proteins LPxTG" evidence="8">
    <location>
        <begin position="252"/>
        <end position="290"/>
    </location>
</feature>
<feature type="signal peptide" evidence="7">
    <location>
        <begin position="1"/>
        <end position="31"/>
    </location>
</feature>
<comment type="caution">
    <text evidence="9">The sequence shown here is derived from an EMBL/GenBank/DDBJ whole genome shotgun (WGS) entry which is preliminary data.</text>
</comment>
<feature type="region of interest" description="Disordered" evidence="5">
    <location>
        <begin position="164"/>
        <end position="261"/>
    </location>
</feature>
<protein>
    <recommendedName>
        <fullName evidence="8">Gram-positive cocci surface proteins LPxTG domain-containing protein</fullName>
    </recommendedName>
</protein>
<reference evidence="9 10" key="1">
    <citation type="journal article" date="2019" name="Int. J. Syst. Evol. Microbiol.">
        <title>The Global Catalogue of Microorganisms (GCM) 10K type strain sequencing project: providing services to taxonomists for standard genome sequencing and annotation.</title>
        <authorList>
            <consortium name="The Broad Institute Genomics Platform"/>
            <consortium name="The Broad Institute Genome Sequencing Center for Infectious Disease"/>
            <person name="Wu L."/>
            <person name="Ma J."/>
        </authorList>
    </citation>
    <scope>NUCLEOTIDE SEQUENCE [LARGE SCALE GENOMIC DNA]</scope>
    <source>
        <strain evidence="9 10">JCM 7356</strain>
    </source>
</reference>
<evidence type="ECO:0000256" key="4">
    <source>
        <dbReference type="ARBA" id="ARBA00023088"/>
    </source>
</evidence>
<dbReference type="PROSITE" id="PS50847">
    <property type="entry name" value="GRAM_POS_ANCHORING"/>
    <property type="match status" value="1"/>
</dbReference>
<evidence type="ECO:0000313" key="10">
    <source>
        <dbReference type="Proteomes" id="UP001500305"/>
    </source>
</evidence>
<gene>
    <name evidence="9" type="ORF">GCM10010430_75530</name>
</gene>
<evidence type="ECO:0000313" key="9">
    <source>
        <dbReference type="EMBL" id="GAA2278455.1"/>
    </source>
</evidence>
<dbReference type="Proteomes" id="UP001500305">
    <property type="component" value="Unassembled WGS sequence"/>
</dbReference>
<feature type="transmembrane region" description="Helical" evidence="6">
    <location>
        <begin position="262"/>
        <end position="282"/>
    </location>
</feature>
<keyword evidence="6" id="KW-0812">Transmembrane</keyword>
<feature type="compositionally biased region" description="Low complexity" evidence="5">
    <location>
        <begin position="190"/>
        <end position="233"/>
    </location>
</feature>
<evidence type="ECO:0000256" key="7">
    <source>
        <dbReference type="SAM" id="SignalP"/>
    </source>
</evidence>
<evidence type="ECO:0000256" key="6">
    <source>
        <dbReference type="SAM" id="Phobius"/>
    </source>
</evidence>
<dbReference type="RefSeq" id="WP_344641094.1">
    <property type="nucleotide sequence ID" value="NZ_BAAATR010000063.1"/>
</dbReference>
<dbReference type="NCBIfam" id="TIGR01167">
    <property type="entry name" value="LPXTG_anchor"/>
    <property type="match status" value="1"/>
</dbReference>
<dbReference type="EMBL" id="BAAATR010000063">
    <property type="protein sequence ID" value="GAA2278455.1"/>
    <property type="molecule type" value="Genomic_DNA"/>
</dbReference>
<name>A0ABN3EZZ6_9ACTN</name>